<proteinExistence type="predicted"/>
<keyword evidence="2" id="KW-1185">Reference proteome</keyword>
<evidence type="ECO:0000313" key="1">
    <source>
        <dbReference type="EMBL" id="GIZ00425.1"/>
    </source>
</evidence>
<organism evidence="1 2">
    <name type="scientific">Caerostris extrusa</name>
    <name type="common">Bark spider</name>
    <name type="synonym">Caerostris bankana</name>
    <dbReference type="NCBI Taxonomy" id="172846"/>
    <lineage>
        <taxon>Eukaryota</taxon>
        <taxon>Metazoa</taxon>
        <taxon>Ecdysozoa</taxon>
        <taxon>Arthropoda</taxon>
        <taxon>Chelicerata</taxon>
        <taxon>Arachnida</taxon>
        <taxon>Araneae</taxon>
        <taxon>Araneomorphae</taxon>
        <taxon>Entelegynae</taxon>
        <taxon>Araneoidea</taxon>
        <taxon>Araneidae</taxon>
        <taxon>Caerostris</taxon>
    </lineage>
</organism>
<reference evidence="1 2" key="1">
    <citation type="submission" date="2021-06" db="EMBL/GenBank/DDBJ databases">
        <title>Caerostris extrusa draft genome.</title>
        <authorList>
            <person name="Kono N."/>
            <person name="Arakawa K."/>
        </authorList>
    </citation>
    <scope>NUCLEOTIDE SEQUENCE [LARGE SCALE GENOMIC DNA]</scope>
</reference>
<dbReference type="EMBL" id="BPLR01001154">
    <property type="protein sequence ID" value="GIZ00425.1"/>
    <property type="molecule type" value="Genomic_DNA"/>
</dbReference>
<name>A0AAV4Y215_CAEEX</name>
<dbReference type="AlphaFoldDB" id="A0AAV4Y215"/>
<comment type="caution">
    <text evidence="1">The sequence shown here is derived from an EMBL/GenBank/DDBJ whole genome shotgun (WGS) entry which is preliminary data.</text>
</comment>
<evidence type="ECO:0000313" key="2">
    <source>
        <dbReference type="Proteomes" id="UP001054945"/>
    </source>
</evidence>
<sequence>MDMQSKMTVFRTVYEPDSSLCMSYISLYLPPNSKKRSQFRVLYYYCPATVGAIRDFLIDTSWLPAQLLLPFRGKSSLTSGQLLPKKKRLTDTKIRLENIRRFSCVNELEKTKSYVAWFLGWKQTLWKGSVKLFCMKWIWAECISDCSREFIESFGIGCDKHLVLEVLWKHNKVSPKTVAVFFMTFNVLVTNNHVYNSLAKLFLLRVILR</sequence>
<gene>
    <name evidence="1" type="ORF">CEXT_118891</name>
</gene>
<accession>A0AAV4Y215</accession>
<dbReference type="Proteomes" id="UP001054945">
    <property type="component" value="Unassembled WGS sequence"/>
</dbReference>
<protein>
    <submittedName>
        <fullName evidence="1">Uncharacterized protein</fullName>
    </submittedName>
</protein>